<protein>
    <recommendedName>
        <fullName evidence="1">DUF397 domain-containing protein</fullName>
    </recommendedName>
</protein>
<accession>A0A2P4ULX7</accession>
<dbReference type="InterPro" id="IPR007278">
    <property type="entry name" value="DUF397"/>
</dbReference>
<proteinExistence type="predicted"/>
<organism evidence="2 3">
    <name type="scientific">Actinomadura rubteroloni</name>
    <dbReference type="NCBI Taxonomy" id="1926885"/>
    <lineage>
        <taxon>Bacteria</taxon>
        <taxon>Bacillati</taxon>
        <taxon>Actinomycetota</taxon>
        <taxon>Actinomycetes</taxon>
        <taxon>Streptosporangiales</taxon>
        <taxon>Thermomonosporaceae</taxon>
        <taxon>Actinomadura</taxon>
    </lineage>
</organism>
<dbReference type="Proteomes" id="UP000242367">
    <property type="component" value="Unassembled WGS sequence"/>
</dbReference>
<evidence type="ECO:0000313" key="3">
    <source>
        <dbReference type="Proteomes" id="UP000242367"/>
    </source>
</evidence>
<evidence type="ECO:0000259" key="1">
    <source>
        <dbReference type="Pfam" id="PF04149"/>
    </source>
</evidence>
<dbReference type="AlphaFoldDB" id="A0A2P4ULX7"/>
<evidence type="ECO:0000313" key="2">
    <source>
        <dbReference type="EMBL" id="POM26048.1"/>
    </source>
</evidence>
<reference evidence="2 3" key="1">
    <citation type="journal article" date="2017" name="Chemistry">
        <title>Isolation, Biosynthesis and Chemical Modifications of Rubterolones A-F: Rare Tropolone Alkaloids from Actinomadura sp. 5-2.</title>
        <authorList>
            <person name="Guo H."/>
            <person name="Benndorf R."/>
            <person name="Leichnitz D."/>
            <person name="Klassen J.L."/>
            <person name="Vollmers J."/>
            <person name="Gorls H."/>
            <person name="Steinacker M."/>
            <person name="Weigel C."/>
            <person name="Dahse H.M."/>
            <person name="Kaster A.K."/>
            <person name="de Beer Z.W."/>
            <person name="Poulsen M."/>
            <person name="Beemelmanns C."/>
        </authorList>
    </citation>
    <scope>NUCLEOTIDE SEQUENCE [LARGE SCALE GENOMIC DNA]</scope>
    <source>
        <strain evidence="2 3">5-2</strain>
    </source>
</reference>
<sequence length="71" mass="7403">MSSLPTTLDGATWRVSSYSGSGNDTCVEVATNLVGVVGVRDSVDPDDPRLAVAPTTWRSLTTQIKAGAHTL</sequence>
<gene>
    <name evidence="2" type="ORF">BTM25_04320</name>
</gene>
<dbReference type="RefSeq" id="WP_103561071.1">
    <property type="nucleotide sequence ID" value="NZ_MTBP01000001.1"/>
</dbReference>
<dbReference type="EMBL" id="MTBP01000001">
    <property type="protein sequence ID" value="POM26048.1"/>
    <property type="molecule type" value="Genomic_DNA"/>
</dbReference>
<dbReference type="Pfam" id="PF04149">
    <property type="entry name" value="DUF397"/>
    <property type="match status" value="1"/>
</dbReference>
<feature type="domain" description="DUF397" evidence="1">
    <location>
        <begin position="11"/>
        <end position="65"/>
    </location>
</feature>
<comment type="caution">
    <text evidence="2">The sequence shown here is derived from an EMBL/GenBank/DDBJ whole genome shotgun (WGS) entry which is preliminary data.</text>
</comment>
<keyword evidence="3" id="KW-1185">Reference proteome</keyword>
<name>A0A2P4ULX7_9ACTN</name>